<organism evidence="1">
    <name type="scientific">marine sediment metagenome</name>
    <dbReference type="NCBI Taxonomy" id="412755"/>
    <lineage>
        <taxon>unclassified sequences</taxon>
        <taxon>metagenomes</taxon>
        <taxon>ecological metagenomes</taxon>
    </lineage>
</organism>
<dbReference type="EMBL" id="LAZR01010817">
    <property type="protein sequence ID" value="KKM64890.1"/>
    <property type="molecule type" value="Genomic_DNA"/>
</dbReference>
<sequence>MTTRERGDPLTNECSHKVNEDCMNCNECGQCSESLNDKDVCAACLESED</sequence>
<evidence type="ECO:0000313" key="1">
    <source>
        <dbReference type="EMBL" id="KKM64890.1"/>
    </source>
</evidence>
<accession>A0A0F9LKU1</accession>
<dbReference type="AlphaFoldDB" id="A0A0F9LKU1"/>
<protein>
    <submittedName>
        <fullName evidence="1">Uncharacterized protein</fullName>
    </submittedName>
</protein>
<reference evidence="1" key="1">
    <citation type="journal article" date="2015" name="Nature">
        <title>Complex archaea that bridge the gap between prokaryotes and eukaryotes.</title>
        <authorList>
            <person name="Spang A."/>
            <person name="Saw J.H."/>
            <person name="Jorgensen S.L."/>
            <person name="Zaremba-Niedzwiedzka K."/>
            <person name="Martijn J."/>
            <person name="Lind A.E."/>
            <person name="van Eijk R."/>
            <person name="Schleper C."/>
            <person name="Guy L."/>
            <person name="Ettema T.J."/>
        </authorList>
    </citation>
    <scope>NUCLEOTIDE SEQUENCE</scope>
</reference>
<gene>
    <name evidence="1" type="ORF">LCGC14_1496790</name>
</gene>
<proteinExistence type="predicted"/>
<name>A0A0F9LKU1_9ZZZZ</name>
<comment type="caution">
    <text evidence="1">The sequence shown here is derived from an EMBL/GenBank/DDBJ whole genome shotgun (WGS) entry which is preliminary data.</text>
</comment>